<evidence type="ECO:0000259" key="1">
    <source>
        <dbReference type="Pfam" id="PF17906"/>
    </source>
</evidence>
<organism evidence="2">
    <name type="scientific">Rhodnius prolixus</name>
    <name type="common">Triatomid bug</name>
    <dbReference type="NCBI Taxonomy" id="13249"/>
    <lineage>
        <taxon>Eukaryota</taxon>
        <taxon>Metazoa</taxon>
        <taxon>Ecdysozoa</taxon>
        <taxon>Arthropoda</taxon>
        <taxon>Hexapoda</taxon>
        <taxon>Insecta</taxon>
        <taxon>Pterygota</taxon>
        <taxon>Neoptera</taxon>
        <taxon>Paraneoptera</taxon>
        <taxon>Hemiptera</taxon>
        <taxon>Heteroptera</taxon>
        <taxon>Panheteroptera</taxon>
        <taxon>Cimicomorpha</taxon>
        <taxon>Reduviidae</taxon>
        <taxon>Triatominae</taxon>
        <taxon>Rhodnius</taxon>
    </lineage>
</organism>
<dbReference type="EMBL" id="GAHY01000550">
    <property type="protein sequence ID" value="JAA76960.1"/>
    <property type="molecule type" value="mRNA"/>
</dbReference>
<dbReference type="InterPro" id="IPR036397">
    <property type="entry name" value="RNaseH_sf"/>
</dbReference>
<accession>R4G5I0</accession>
<proteinExistence type="evidence at transcript level"/>
<dbReference type="VEuPathDB" id="VectorBase:RPRC000586"/>
<dbReference type="PANTHER" id="PTHR46060:SF1">
    <property type="entry name" value="MARINER MOS1 TRANSPOSASE-LIKE PROTEIN"/>
    <property type="match status" value="1"/>
</dbReference>
<feature type="domain" description="Mos1 transposase HTH" evidence="1">
    <location>
        <begin position="5"/>
        <end position="51"/>
    </location>
</feature>
<reference evidence="2" key="1">
    <citation type="submission" date="2013-04" db="EMBL/GenBank/DDBJ databases">
        <title>An insight into the transcriptome of the digestive tract of the blood sucking bug, Rhodnius prolixus.</title>
        <authorList>
            <person name="Ribeiro J.M.C."/>
            <person name="Genta F.A."/>
            <person name="Sorgine M.H.F."/>
            <person name="Paiva-Silva G.O."/>
            <person name="Majerowicz D."/>
            <person name="Medeiros M."/>
            <person name="Koerich L."/>
            <person name="Terra W.R."/>
            <person name="Ferreira C."/>
            <person name="Pimentel A.C."/>
            <person name="Bisch P.M."/>
            <person name="Diniz M.M.P."/>
            <person name="Nascimento R."/>
            <person name="Salmon D."/>
            <person name="Silber A.M."/>
            <person name="Alves M."/>
            <person name="Oliveira M.F."/>
            <person name="Gondim K.C."/>
            <person name="Silva Neto M.A.C."/>
            <person name="Atella G.C."/>
            <person name="Araujo H."/>
            <person name="Dias F.S."/>
            <person name="Polycarpo C.R."/>
            <person name="Fampa P."/>
            <person name="Melo A.C."/>
            <person name="Tanaka A.S."/>
            <person name="Balczun C."/>
            <person name="Oliveira J.H.M."/>
            <person name="Goncalves R."/>
            <person name="Lazoski C."/>
            <person name="Pereira M.A."/>
            <person name="Rivera-Pomar R."/>
            <person name="Diambra L."/>
            <person name="Schaub G.A."/>
            <person name="Garcia E.S."/>
            <person name="Azambuja P."/>
            <person name="Braz G.R.C."/>
            <person name="Oliveira P.L."/>
        </authorList>
    </citation>
    <scope>NUCLEOTIDE SEQUENCE</scope>
</reference>
<dbReference type="Pfam" id="PF17906">
    <property type="entry name" value="HTH_48"/>
    <property type="match status" value="1"/>
</dbReference>
<dbReference type="InterPro" id="IPR001888">
    <property type="entry name" value="Transposase_1"/>
</dbReference>
<dbReference type="PANTHER" id="PTHR46060">
    <property type="entry name" value="MARINER MOS1 TRANSPOSASE-LIKE PROTEIN"/>
    <property type="match status" value="1"/>
</dbReference>
<sequence>MDEKEFRVLIKHYFMKGKTPQETKEKLDKHYGDSAPSIRTVYKWFQNFRSGHMGTSDAERSGRPVEVTTPEIIDKIHDMVMDDRRVKVREIASAVGISNERVHNILHQHLDMTKLSARWVPRLLTLDQKRNRVKCCKDGLQLFQKNPQDFKRRFVTVDETWIHHYTPETKEQSKQWVTKGESAPKKAKTVPSAGKIMATVFWDSQGIILIDYLEKGKTITGAYYSSLLDRLKTELQEKRPRLAHKKVLFHHDNAPAHTSAVVVAKLMEIGFQLVSHPPYSPDLAPSDYYLFPNMKKWLAGKRFYSNEEVIAETNGYFSDLDKSYYSEGINKLEQRWTKCISLKGDYVEK</sequence>
<dbReference type="Pfam" id="PF01359">
    <property type="entry name" value="Transposase_1"/>
    <property type="match status" value="1"/>
</dbReference>
<dbReference type="VEuPathDB" id="VectorBase:RPRC006384"/>
<evidence type="ECO:0000313" key="2">
    <source>
        <dbReference type="EMBL" id="JAA76960.1"/>
    </source>
</evidence>
<dbReference type="InterPro" id="IPR052709">
    <property type="entry name" value="Transposase-MT_Hybrid"/>
</dbReference>
<name>R4G5I0_RHOPR</name>
<dbReference type="AlphaFoldDB" id="R4G5I0"/>
<protein>
    <submittedName>
        <fullName evidence="2">Putative mariner transposase</fullName>
    </submittedName>
</protein>
<dbReference type="InterPro" id="IPR041426">
    <property type="entry name" value="Mos1_HTH"/>
</dbReference>
<dbReference type="GO" id="GO:0003676">
    <property type="term" value="F:nucleic acid binding"/>
    <property type="evidence" value="ECO:0007669"/>
    <property type="project" value="InterPro"/>
</dbReference>
<dbReference type="Gene3D" id="3.30.420.10">
    <property type="entry name" value="Ribonuclease H-like superfamily/Ribonuclease H"/>
    <property type="match status" value="1"/>
</dbReference>
<dbReference type="Gene3D" id="1.10.10.1450">
    <property type="match status" value="1"/>
</dbReference>